<evidence type="ECO:0000313" key="2">
    <source>
        <dbReference type="EMBL" id="KAF6761815.1"/>
    </source>
</evidence>
<feature type="region of interest" description="Disordered" evidence="1">
    <location>
        <begin position="69"/>
        <end position="221"/>
    </location>
</feature>
<sequence>MGPVRDHSPSSSRRHPSPVVLLSAKERTNAKRTVSSHIDQSTWHIHSHALAPSTSLDDIRPISISQLLQKHRAQVGSSQPSSSSTNKPQGMRLAEKQQSSQKHGKILIAEPVASQNRIRVTAGKTSSGAPSSSKGYPTTQTPFRRQEPKLPSSEERKRPVIDPVPATDPEQDESPSPSPTAPSPTSSAAEASLPTSTIEQISPTPAAASPPPSTSAPPKPNHRVCYVPVGFRNLISTTTSLLSTRAQLSFYRDAKGDIERAFHAQNERMTWGKLKKALAVSFNALPSRRRVKYQEQGAYEILLCKTMGYPLGHPNPPVVNEDGSLSLGGGPPFPYEDPVCFWDPLWHGLWHGVVDHCAPFIETTDAPSDDELTFSKSFWELVPRRRWGDDSVPSRLVQATSSS</sequence>
<feature type="compositionally biased region" description="Polar residues" evidence="1">
    <location>
        <begin position="113"/>
        <end position="143"/>
    </location>
</feature>
<accession>A0A8H6IA87</accession>
<evidence type="ECO:0000256" key="1">
    <source>
        <dbReference type="SAM" id="MobiDB-lite"/>
    </source>
</evidence>
<reference evidence="2 3" key="1">
    <citation type="submission" date="2020-07" db="EMBL/GenBank/DDBJ databases">
        <title>Comparative genomics of pyrophilous fungi reveals a link between fire events and developmental genes.</title>
        <authorList>
            <consortium name="DOE Joint Genome Institute"/>
            <person name="Steindorff A.S."/>
            <person name="Carver A."/>
            <person name="Calhoun S."/>
            <person name="Stillman K."/>
            <person name="Liu H."/>
            <person name="Lipzen A."/>
            <person name="Pangilinan J."/>
            <person name="Labutti K."/>
            <person name="Bruns T.D."/>
            <person name="Grigoriev I.V."/>
        </authorList>
    </citation>
    <scope>NUCLEOTIDE SEQUENCE [LARGE SCALE GENOMIC DNA]</scope>
    <source>
        <strain evidence="2 3">CBS 144469</strain>
    </source>
</reference>
<dbReference type="EMBL" id="JACGCI010000009">
    <property type="protein sequence ID" value="KAF6761815.1"/>
    <property type="molecule type" value="Genomic_DNA"/>
</dbReference>
<name>A0A8H6IA87_9AGAR</name>
<feature type="compositionally biased region" description="Low complexity" evidence="1">
    <location>
        <begin position="183"/>
        <end position="207"/>
    </location>
</feature>
<comment type="caution">
    <text evidence="2">The sequence shown here is derived from an EMBL/GenBank/DDBJ whole genome shotgun (WGS) entry which is preliminary data.</text>
</comment>
<proteinExistence type="predicted"/>
<feature type="compositionally biased region" description="Basic and acidic residues" evidence="1">
    <location>
        <begin position="144"/>
        <end position="160"/>
    </location>
</feature>
<protein>
    <submittedName>
        <fullName evidence="2">Uncharacterized protein</fullName>
    </submittedName>
</protein>
<feature type="region of interest" description="Disordered" evidence="1">
    <location>
        <begin position="1"/>
        <end position="44"/>
    </location>
</feature>
<dbReference type="Proteomes" id="UP000521943">
    <property type="component" value="Unassembled WGS sequence"/>
</dbReference>
<organism evidence="2 3">
    <name type="scientific">Ephemerocybe angulata</name>
    <dbReference type="NCBI Taxonomy" id="980116"/>
    <lineage>
        <taxon>Eukaryota</taxon>
        <taxon>Fungi</taxon>
        <taxon>Dikarya</taxon>
        <taxon>Basidiomycota</taxon>
        <taxon>Agaricomycotina</taxon>
        <taxon>Agaricomycetes</taxon>
        <taxon>Agaricomycetidae</taxon>
        <taxon>Agaricales</taxon>
        <taxon>Agaricineae</taxon>
        <taxon>Psathyrellaceae</taxon>
        <taxon>Ephemerocybe</taxon>
    </lineage>
</organism>
<feature type="compositionally biased region" description="Polar residues" evidence="1">
    <location>
        <begin position="31"/>
        <end position="44"/>
    </location>
</feature>
<keyword evidence="3" id="KW-1185">Reference proteome</keyword>
<evidence type="ECO:0000313" key="3">
    <source>
        <dbReference type="Proteomes" id="UP000521943"/>
    </source>
</evidence>
<feature type="compositionally biased region" description="Pro residues" evidence="1">
    <location>
        <begin position="208"/>
        <end position="219"/>
    </location>
</feature>
<dbReference type="AlphaFoldDB" id="A0A8H6IA87"/>
<gene>
    <name evidence="2" type="ORF">DFP72DRAFT_1041970</name>
</gene>